<keyword evidence="2 5" id="KW-0812">Transmembrane</keyword>
<feature type="transmembrane region" description="Helical" evidence="5">
    <location>
        <begin position="261"/>
        <end position="280"/>
    </location>
</feature>
<dbReference type="Proteomes" id="UP001141259">
    <property type="component" value="Unassembled WGS sequence"/>
</dbReference>
<keyword evidence="3 5" id="KW-1133">Transmembrane helix</keyword>
<reference evidence="6" key="1">
    <citation type="submission" date="2022-08" db="EMBL/GenBank/DDBJ databases">
        <authorList>
            <person name="Tistechok S."/>
            <person name="Samborskyy M."/>
            <person name="Roman I."/>
        </authorList>
    </citation>
    <scope>NUCLEOTIDE SEQUENCE</scope>
    <source>
        <strain evidence="6">DSM 103496</strain>
    </source>
</reference>
<dbReference type="InterPro" id="IPR000537">
    <property type="entry name" value="UbiA_prenyltransferase"/>
</dbReference>
<organism evidence="6 7">
    <name type="scientific">Umezawaea endophytica</name>
    <dbReference type="NCBI Taxonomy" id="1654476"/>
    <lineage>
        <taxon>Bacteria</taxon>
        <taxon>Bacillati</taxon>
        <taxon>Actinomycetota</taxon>
        <taxon>Actinomycetes</taxon>
        <taxon>Pseudonocardiales</taxon>
        <taxon>Pseudonocardiaceae</taxon>
        <taxon>Umezawaea</taxon>
    </lineage>
</organism>
<dbReference type="AlphaFoldDB" id="A0A9X2VFU7"/>
<protein>
    <submittedName>
        <fullName evidence="6">UbiA family prenyltransferase</fullName>
    </submittedName>
</protein>
<feature type="transmembrane region" description="Helical" evidence="5">
    <location>
        <begin position="32"/>
        <end position="55"/>
    </location>
</feature>
<name>A0A9X2VFU7_9PSEU</name>
<evidence type="ECO:0000256" key="5">
    <source>
        <dbReference type="SAM" id="Phobius"/>
    </source>
</evidence>
<evidence type="ECO:0000256" key="2">
    <source>
        <dbReference type="ARBA" id="ARBA00022692"/>
    </source>
</evidence>
<evidence type="ECO:0000313" key="7">
    <source>
        <dbReference type="Proteomes" id="UP001141259"/>
    </source>
</evidence>
<sequence length="282" mass="27707">MTGTPFAPTNRALVSGLAGSCHPVPSLAVTTVAVLLAIGVGHGVGGVLLIGAAVLTGQLSVGWSNDWVDSARDRATGRTAKPAATGRVPVPVVAAAAGLALAATIALSALLGVYAATALLVGVAAGWAYNLGLKATAWSGAPYLLAFGALPLGPYLALPGHPWPPWWVPVVGALLGFGAHFANVLPDLRADAATGVRGLPQRLGPRWGVVVMAVALASASVVLAFGPAGTSRVFALVAVTGGVAGALGAVVAALRAPDGPAAFRITIAIAVLDVGLLIAATT</sequence>
<comment type="subcellular location">
    <subcellularLocation>
        <location evidence="1">Membrane</location>
        <topology evidence="1">Multi-pass membrane protein</topology>
    </subcellularLocation>
</comment>
<feature type="transmembrane region" description="Helical" evidence="5">
    <location>
        <begin position="207"/>
        <end position="227"/>
    </location>
</feature>
<evidence type="ECO:0000313" key="6">
    <source>
        <dbReference type="EMBL" id="MCS7475893.1"/>
    </source>
</evidence>
<evidence type="ECO:0000256" key="3">
    <source>
        <dbReference type="ARBA" id="ARBA00022989"/>
    </source>
</evidence>
<dbReference type="RefSeq" id="WP_259621392.1">
    <property type="nucleotide sequence ID" value="NZ_JANYMP010000001.1"/>
</dbReference>
<dbReference type="GO" id="GO:0016765">
    <property type="term" value="F:transferase activity, transferring alkyl or aryl (other than methyl) groups"/>
    <property type="evidence" value="ECO:0007669"/>
    <property type="project" value="InterPro"/>
</dbReference>
<proteinExistence type="predicted"/>
<accession>A0A9X2VFU7</accession>
<feature type="transmembrane region" description="Helical" evidence="5">
    <location>
        <begin position="143"/>
        <end position="160"/>
    </location>
</feature>
<dbReference type="EMBL" id="JANYMP010000001">
    <property type="protein sequence ID" value="MCS7475893.1"/>
    <property type="molecule type" value="Genomic_DNA"/>
</dbReference>
<dbReference type="Pfam" id="PF01040">
    <property type="entry name" value="UbiA"/>
    <property type="match status" value="1"/>
</dbReference>
<keyword evidence="4 5" id="KW-0472">Membrane</keyword>
<feature type="transmembrane region" description="Helical" evidence="5">
    <location>
        <begin position="88"/>
        <end position="107"/>
    </location>
</feature>
<dbReference type="InterPro" id="IPR044878">
    <property type="entry name" value="UbiA_sf"/>
</dbReference>
<gene>
    <name evidence="6" type="ORF">NZH93_03430</name>
</gene>
<feature type="transmembrane region" description="Helical" evidence="5">
    <location>
        <begin position="166"/>
        <end position="186"/>
    </location>
</feature>
<dbReference type="GO" id="GO:0016020">
    <property type="term" value="C:membrane"/>
    <property type="evidence" value="ECO:0007669"/>
    <property type="project" value="UniProtKB-SubCell"/>
</dbReference>
<evidence type="ECO:0000256" key="1">
    <source>
        <dbReference type="ARBA" id="ARBA00004141"/>
    </source>
</evidence>
<comment type="caution">
    <text evidence="6">The sequence shown here is derived from an EMBL/GenBank/DDBJ whole genome shotgun (WGS) entry which is preliminary data.</text>
</comment>
<evidence type="ECO:0000256" key="4">
    <source>
        <dbReference type="ARBA" id="ARBA00023136"/>
    </source>
</evidence>
<feature type="transmembrane region" description="Helical" evidence="5">
    <location>
        <begin position="233"/>
        <end position="254"/>
    </location>
</feature>
<keyword evidence="7" id="KW-1185">Reference proteome</keyword>
<dbReference type="Gene3D" id="1.10.357.140">
    <property type="entry name" value="UbiA prenyltransferase"/>
    <property type="match status" value="1"/>
</dbReference>
<feature type="transmembrane region" description="Helical" evidence="5">
    <location>
        <begin position="113"/>
        <end position="131"/>
    </location>
</feature>